<accession>A0A1E3QXF5</accession>
<dbReference type="STRING" id="984486.A0A1E3QXF5"/>
<dbReference type="Pfam" id="PF01172">
    <property type="entry name" value="SBDS_N"/>
    <property type="match status" value="1"/>
</dbReference>
<name>A0A1E3QXF5_9ASCO</name>
<dbReference type="SUPFAM" id="SSF89895">
    <property type="entry name" value="FYSH domain"/>
    <property type="match status" value="1"/>
</dbReference>
<evidence type="ECO:0000256" key="1">
    <source>
        <dbReference type="SAM" id="MobiDB-lite"/>
    </source>
</evidence>
<gene>
    <name evidence="3" type="ORF">BABINDRAFT_165275</name>
</gene>
<organism evidence="3 4">
    <name type="scientific">Babjeviella inositovora NRRL Y-12698</name>
    <dbReference type="NCBI Taxonomy" id="984486"/>
    <lineage>
        <taxon>Eukaryota</taxon>
        <taxon>Fungi</taxon>
        <taxon>Dikarya</taxon>
        <taxon>Ascomycota</taxon>
        <taxon>Saccharomycotina</taxon>
        <taxon>Pichiomycetes</taxon>
        <taxon>Serinales incertae sedis</taxon>
        <taxon>Babjeviella</taxon>
    </lineage>
</organism>
<protein>
    <recommendedName>
        <fullName evidence="2">Ribosome maturation protein SDO1/SBDS N-terminal domain-containing protein</fullName>
    </recommendedName>
</protein>
<dbReference type="Proteomes" id="UP000094336">
    <property type="component" value="Unassembled WGS sequence"/>
</dbReference>
<keyword evidence="4" id="KW-1185">Reference proteome</keyword>
<proteinExistence type="predicted"/>
<dbReference type="InterPro" id="IPR036786">
    <property type="entry name" value="Ribosome_mat_SBDS_N_sf"/>
</dbReference>
<evidence type="ECO:0000313" key="4">
    <source>
        <dbReference type="Proteomes" id="UP000094336"/>
    </source>
</evidence>
<feature type="region of interest" description="Disordered" evidence="1">
    <location>
        <begin position="90"/>
        <end position="113"/>
    </location>
</feature>
<dbReference type="GeneID" id="30148170"/>
<dbReference type="Gene3D" id="3.30.1250.10">
    <property type="entry name" value="Ribosome maturation protein SBDS, N-terminal domain"/>
    <property type="match status" value="1"/>
</dbReference>
<dbReference type="AlphaFoldDB" id="A0A1E3QXF5"/>
<dbReference type="OrthoDB" id="2567806at2759"/>
<feature type="domain" description="Ribosome maturation protein SDO1/SBDS N-terminal" evidence="2">
    <location>
        <begin position="5"/>
        <end position="93"/>
    </location>
</feature>
<dbReference type="RefSeq" id="XP_018987080.1">
    <property type="nucleotide sequence ID" value="XM_019130317.1"/>
</dbReference>
<evidence type="ECO:0000313" key="3">
    <source>
        <dbReference type="EMBL" id="ODQ81752.1"/>
    </source>
</evidence>
<reference evidence="4" key="1">
    <citation type="submission" date="2016-05" db="EMBL/GenBank/DDBJ databases">
        <title>Comparative genomics of biotechnologically important yeasts.</title>
        <authorList>
            <consortium name="DOE Joint Genome Institute"/>
            <person name="Riley R."/>
            <person name="Haridas S."/>
            <person name="Wolfe K.H."/>
            <person name="Lopes M.R."/>
            <person name="Hittinger C.T."/>
            <person name="Goker M."/>
            <person name="Salamov A."/>
            <person name="Wisecaver J."/>
            <person name="Long T.M."/>
            <person name="Aerts A.L."/>
            <person name="Barry K."/>
            <person name="Choi C."/>
            <person name="Clum A."/>
            <person name="Coughlan A.Y."/>
            <person name="Deshpande S."/>
            <person name="Douglass A.P."/>
            <person name="Hanson S.J."/>
            <person name="Klenk H.-P."/>
            <person name="Labutti K."/>
            <person name="Lapidus A."/>
            <person name="Lindquist E."/>
            <person name="Lipzen A."/>
            <person name="Meier-Kolthoff J.P."/>
            <person name="Ohm R.A."/>
            <person name="Otillar R.P."/>
            <person name="Pangilinan J."/>
            <person name="Peng Y."/>
            <person name="Rokas A."/>
            <person name="Rosa C.A."/>
            <person name="Scheuner C."/>
            <person name="Sibirny A.A."/>
            <person name="Slot J.C."/>
            <person name="Stielow J.B."/>
            <person name="Sun H."/>
            <person name="Kurtzman C.P."/>
            <person name="Blackwell M."/>
            <person name="Grigoriev I.V."/>
            <person name="Jeffries T.W."/>
        </authorList>
    </citation>
    <scope>NUCLEOTIDE SEQUENCE [LARGE SCALE GENOMIC DNA]</scope>
    <source>
        <strain evidence="4">NRRL Y-12698</strain>
    </source>
</reference>
<evidence type="ECO:0000259" key="2">
    <source>
        <dbReference type="Pfam" id="PF01172"/>
    </source>
</evidence>
<feature type="compositionally biased region" description="Polar residues" evidence="1">
    <location>
        <begin position="100"/>
        <end position="113"/>
    </location>
</feature>
<dbReference type="EMBL" id="KV454427">
    <property type="protein sequence ID" value="ODQ81752.1"/>
    <property type="molecule type" value="Genomic_DNA"/>
</dbReference>
<dbReference type="InterPro" id="IPR019783">
    <property type="entry name" value="SDO1/SBDS_N"/>
</dbReference>
<sequence length="113" mass="12341">MSSPIKYFYKGTDADFTVLVESQELVDKFRKGDSTIPLIDIVSIYKIFISRIGGSEGRLDEASKTELVNQFGSSHVDDVIKEILVNGTSKHGAKLGGHSFDSTNDTMGSRGTH</sequence>